<feature type="transmembrane region" description="Helical" evidence="2">
    <location>
        <begin position="16"/>
        <end position="36"/>
    </location>
</feature>
<dbReference type="RefSeq" id="WP_330481984.1">
    <property type="nucleotide sequence ID" value="NZ_JAZBJZ010000005.1"/>
</dbReference>
<dbReference type="AlphaFoldDB" id="A0AAW9PX73"/>
<dbReference type="Proteomes" id="UP001333818">
    <property type="component" value="Unassembled WGS sequence"/>
</dbReference>
<dbReference type="Gene3D" id="1.25.40.10">
    <property type="entry name" value="Tetratricopeptide repeat domain"/>
    <property type="match status" value="1"/>
</dbReference>
<keyword evidence="4" id="KW-1185">Reference proteome</keyword>
<proteinExistence type="predicted"/>
<dbReference type="EMBL" id="JAZBJZ010000005">
    <property type="protein sequence ID" value="MEE3715560.1"/>
    <property type="molecule type" value="Genomic_DNA"/>
</dbReference>
<organism evidence="3 4">
    <name type="scientific">Tumidithrix elongata BACA0141</name>
    <dbReference type="NCBI Taxonomy" id="2716417"/>
    <lineage>
        <taxon>Bacteria</taxon>
        <taxon>Bacillati</taxon>
        <taxon>Cyanobacteriota</taxon>
        <taxon>Cyanophyceae</taxon>
        <taxon>Pseudanabaenales</taxon>
        <taxon>Pseudanabaenaceae</taxon>
        <taxon>Tumidithrix</taxon>
        <taxon>Tumidithrix elongata</taxon>
    </lineage>
</organism>
<feature type="transmembrane region" description="Helical" evidence="2">
    <location>
        <begin position="48"/>
        <end position="74"/>
    </location>
</feature>
<accession>A0AAW9PX73</accession>
<evidence type="ECO:0000256" key="2">
    <source>
        <dbReference type="SAM" id="Phobius"/>
    </source>
</evidence>
<gene>
    <name evidence="3" type="ORF">V2H45_02240</name>
</gene>
<keyword evidence="2" id="KW-1133">Transmembrane helix</keyword>
<feature type="repeat" description="TPR" evidence="1">
    <location>
        <begin position="292"/>
        <end position="325"/>
    </location>
</feature>
<feature type="transmembrane region" description="Helical" evidence="2">
    <location>
        <begin position="81"/>
        <end position="107"/>
    </location>
</feature>
<keyword evidence="2" id="KW-0812">Transmembrane</keyword>
<evidence type="ECO:0000313" key="3">
    <source>
        <dbReference type="EMBL" id="MEE3715560.1"/>
    </source>
</evidence>
<protein>
    <submittedName>
        <fullName evidence="3">Tetratricopeptide repeat protein</fullName>
    </submittedName>
</protein>
<dbReference type="InterPro" id="IPR011990">
    <property type="entry name" value="TPR-like_helical_dom_sf"/>
</dbReference>
<dbReference type="SUPFAM" id="SSF48452">
    <property type="entry name" value="TPR-like"/>
    <property type="match status" value="1"/>
</dbReference>
<keyword evidence="2" id="KW-0472">Membrane</keyword>
<keyword evidence="1" id="KW-0802">TPR repeat</keyword>
<name>A0AAW9PX73_9CYAN</name>
<evidence type="ECO:0000313" key="4">
    <source>
        <dbReference type="Proteomes" id="UP001333818"/>
    </source>
</evidence>
<dbReference type="InterPro" id="IPR019734">
    <property type="entry name" value="TPR_rpt"/>
</dbReference>
<feature type="transmembrane region" description="Helical" evidence="2">
    <location>
        <begin position="177"/>
        <end position="197"/>
    </location>
</feature>
<dbReference type="PROSITE" id="PS50005">
    <property type="entry name" value="TPR"/>
    <property type="match status" value="1"/>
</dbReference>
<comment type="caution">
    <text evidence="3">The sequence shown here is derived from an EMBL/GenBank/DDBJ whole genome shotgun (WGS) entry which is preliminary data.</text>
</comment>
<sequence length="449" mass="50893">MHKLTSWLSWVNRQKIVVLIGAIALGLGAVFPWYQLPPQGLEAFSVNLFWINIGRLFAAILALFGFAAVFYYGISRLPRQLFWIGLVAVLLFPYCVTTLSPTVSFLATTYSSQNDRVSAHIDRNFSEVQAQWKQSIKLNPSKPTESIFDLRITDSRFFQMPSWERVWMEGFGYNNSFFSFIGRGWGVTVTGLVISLMGGYLETEESELHNLLKDLSKLLPSIGILLGIIICSLIWANIANYNLSEKFAKGEYQAVIAGSRSLATLYPPFKGDTAFIERLGKAGLYTNQTNLSLVNFIRGLESYRLADFDKARDYFQLSLTEEPKNFIVRGYLASAVFNKGIDYFNGSNQLNSPKAGGAIDLFDQVLEIFPSHVEALYALMIARVVNGQFDKSAQIAKQIIEQNKYFQIQNNSLIGQAYLHMSWNDFASDRIPEAWHLYRQSIDDSNWRK</sequence>
<reference evidence="3" key="1">
    <citation type="submission" date="2024-01" db="EMBL/GenBank/DDBJ databases">
        <title>Bank of Algae and Cyanobacteria of the Azores (BACA) strain genomes.</title>
        <authorList>
            <person name="Luz R."/>
            <person name="Cordeiro R."/>
            <person name="Fonseca A."/>
            <person name="Goncalves V."/>
        </authorList>
    </citation>
    <scope>NUCLEOTIDE SEQUENCE</scope>
    <source>
        <strain evidence="3">BACA0141</strain>
    </source>
</reference>
<feature type="transmembrane region" description="Helical" evidence="2">
    <location>
        <begin position="218"/>
        <end position="238"/>
    </location>
</feature>
<evidence type="ECO:0000256" key="1">
    <source>
        <dbReference type="PROSITE-ProRule" id="PRU00339"/>
    </source>
</evidence>